<evidence type="ECO:0000313" key="2">
    <source>
        <dbReference type="EMBL" id="MET4581686.1"/>
    </source>
</evidence>
<feature type="transmembrane region" description="Helical" evidence="1">
    <location>
        <begin position="6"/>
        <end position="33"/>
    </location>
</feature>
<gene>
    <name evidence="2" type="ORF">ABIE21_001176</name>
</gene>
<keyword evidence="1" id="KW-1133">Transmembrane helix</keyword>
<keyword evidence="1" id="KW-0472">Membrane</keyword>
<sequence length="162" mass="16124">MELADWGGFFAASAGAAAGLTGLIIVAMSVNIGTIIGIPGMTSRAGATIATLVLAVVASITALVPGQPLPLYGVEVLVFGAVAAVFAGESTVRVIAASPRGSRGTGVLKSTVVIAQVLPYLVGALLLVTDDASGLGWIAGGIVLVFIGSVLNAWVLLVEILR</sequence>
<feature type="transmembrane region" description="Helical" evidence="1">
    <location>
        <begin position="45"/>
        <end position="64"/>
    </location>
</feature>
<keyword evidence="3" id="KW-1185">Reference proteome</keyword>
<dbReference type="Proteomes" id="UP001549257">
    <property type="component" value="Unassembled WGS sequence"/>
</dbReference>
<reference evidence="2 3" key="1">
    <citation type="submission" date="2024-06" db="EMBL/GenBank/DDBJ databases">
        <title>Sorghum-associated microbial communities from plants grown in Nebraska, USA.</title>
        <authorList>
            <person name="Schachtman D."/>
        </authorList>
    </citation>
    <scope>NUCLEOTIDE SEQUENCE [LARGE SCALE GENOMIC DNA]</scope>
    <source>
        <strain evidence="2 3">2857</strain>
    </source>
</reference>
<keyword evidence="1" id="KW-0812">Transmembrane</keyword>
<organism evidence="2 3">
    <name type="scientific">Conyzicola nivalis</name>
    <dbReference type="NCBI Taxonomy" id="1477021"/>
    <lineage>
        <taxon>Bacteria</taxon>
        <taxon>Bacillati</taxon>
        <taxon>Actinomycetota</taxon>
        <taxon>Actinomycetes</taxon>
        <taxon>Micrococcales</taxon>
        <taxon>Microbacteriaceae</taxon>
        <taxon>Conyzicola</taxon>
    </lineage>
</organism>
<evidence type="ECO:0000313" key="3">
    <source>
        <dbReference type="Proteomes" id="UP001549257"/>
    </source>
</evidence>
<name>A0ABV2QKY6_9MICO</name>
<accession>A0ABV2QKY6</accession>
<dbReference type="RefSeq" id="WP_354023851.1">
    <property type="nucleotide sequence ID" value="NZ_JBEPSJ010000001.1"/>
</dbReference>
<evidence type="ECO:0008006" key="4">
    <source>
        <dbReference type="Google" id="ProtNLM"/>
    </source>
</evidence>
<comment type="caution">
    <text evidence="2">The sequence shown here is derived from an EMBL/GenBank/DDBJ whole genome shotgun (WGS) entry which is preliminary data.</text>
</comment>
<protein>
    <recommendedName>
        <fullName evidence="4">Modulator of FtsH protease</fullName>
    </recommendedName>
</protein>
<feature type="transmembrane region" description="Helical" evidence="1">
    <location>
        <begin position="134"/>
        <end position="157"/>
    </location>
</feature>
<feature type="transmembrane region" description="Helical" evidence="1">
    <location>
        <begin position="76"/>
        <end position="95"/>
    </location>
</feature>
<dbReference type="EMBL" id="JBEPSJ010000001">
    <property type="protein sequence ID" value="MET4581686.1"/>
    <property type="molecule type" value="Genomic_DNA"/>
</dbReference>
<proteinExistence type="predicted"/>
<evidence type="ECO:0000256" key="1">
    <source>
        <dbReference type="SAM" id="Phobius"/>
    </source>
</evidence>
<feature type="transmembrane region" description="Helical" evidence="1">
    <location>
        <begin position="107"/>
        <end position="128"/>
    </location>
</feature>